<name>A0ABY8D368_9HYPH</name>
<protein>
    <submittedName>
        <fullName evidence="1">Uncharacterized protein</fullName>
    </submittedName>
</protein>
<reference evidence="1 2" key="1">
    <citation type="submission" date="2023-03" db="EMBL/GenBank/DDBJ databases">
        <authorList>
            <person name="Kaur S."/>
            <person name="Espinosa-Saiz D."/>
            <person name="Velazquez E."/>
            <person name="Menendez E."/>
            <person name="diCenzo G.C."/>
        </authorList>
    </citation>
    <scope>NUCLEOTIDE SEQUENCE [LARGE SCALE GENOMIC DNA]</scope>
    <source>
        <strain evidence="1 2">LMG 27395</strain>
    </source>
</reference>
<evidence type="ECO:0000313" key="2">
    <source>
        <dbReference type="Proteomes" id="UP001235547"/>
    </source>
</evidence>
<dbReference type="EMBL" id="CP120371">
    <property type="protein sequence ID" value="WEX84802.1"/>
    <property type="molecule type" value="Genomic_DNA"/>
</dbReference>
<sequence length="142" mass="15749">MLTFITPGWGAIKPLHLETHKSWTRSLTKAGYLVEPWRCDLASGAFIVGLRTLALLGARQNPCGIVDLVRAYDRSDRPTILNILEQASATPSSFCFSTIIRGSRGRSSRLYCIGNSTLSEHREQGCLRGIFAVPRQREKICA</sequence>
<dbReference type="RefSeq" id="WP_280735720.1">
    <property type="nucleotide sequence ID" value="NZ_CP120368.1"/>
</dbReference>
<gene>
    <name evidence="1" type="ORF">PYH38_003711</name>
</gene>
<evidence type="ECO:0000313" key="1">
    <source>
        <dbReference type="EMBL" id="WEX84802.1"/>
    </source>
</evidence>
<organism evidence="1 2">
    <name type="scientific">Sinorhizobium numidicum</name>
    <dbReference type="NCBI Taxonomy" id="680248"/>
    <lineage>
        <taxon>Bacteria</taxon>
        <taxon>Pseudomonadati</taxon>
        <taxon>Pseudomonadota</taxon>
        <taxon>Alphaproteobacteria</taxon>
        <taxon>Hyphomicrobiales</taxon>
        <taxon>Rhizobiaceae</taxon>
        <taxon>Sinorhizobium/Ensifer group</taxon>
        <taxon>Sinorhizobium</taxon>
    </lineage>
</organism>
<accession>A0ABY8D368</accession>
<proteinExistence type="predicted"/>
<dbReference type="Proteomes" id="UP001235547">
    <property type="component" value="Chromosome 1"/>
</dbReference>
<keyword evidence="2" id="KW-1185">Reference proteome</keyword>